<dbReference type="GO" id="GO:0005737">
    <property type="term" value="C:cytoplasm"/>
    <property type="evidence" value="ECO:0007669"/>
    <property type="project" value="UniProtKB-SubCell"/>
</dbReference>
<protein>
    <recommendedName>
        <fullName evidence="6">Ribosomal RNA small subunit methyltransferase I</fullName>
        <ecNumber evidence="6">2.1.1.198</ecNumber>
    </recommendedName>
    <alternativeName>
        <fullName evidence="6">16S rRNA 2'-O-ribose C1402 methyltransferase</fullName>
    </alternativeName>
    <alternativeName>
        <fullName evidence="6">rRNA (cytidine-2'-O-)-methyltransferase RsmI</fullName>
    </alternativeName>
</protein>
<dbReference type="OrthoDB" id="9809084at2"/>
<gene>
    <name evidence="6" type="primary">rsmI</name>
    <name evidence="8" type="ordered locus">Thal_1400</name>
</gene>
<dbReference type="HAMAP" id="MF_01877">
    <property type="entry name" value="16SrRNA_methyltr_I"/>
    <property type="match status" value="1"/>
</dbReference>
<accession>D3SMP9</accession>
<dbReference type="STRING" id="638303.Thal_1400"/>
<dbReference type="InterPro" id="IPR035996">
    <property type="entry name" value="4pyrrol_Methylase_sf"/>
</dbReference>
<feature type="domain" description="Tetrapyrrole methylase" evidence="7">
    <location>
        <begin position="3"/>
        <end position="201"/>
    </location>
</feature>
<evidence type="ECO:0000256" key="1">
    <source>
        <dbReference type="ARBA" id="ARBA00022490"/>
    </source>
</evidence>
<dbReference type="HOGENOM" id="CLU_044779_4_0_0"/>
<dbReference type="InterPro" id="IPR014776">
    <property type="entry name" value="4pyrrole_Mease_sub2"/>
</dbReference>
<dbReference type="PANTHER" id="PTHR46111:SF1">
    <property type="entry name" value="RIBOSOMAL RNA SMALL SUBUNIT METHYLTRANSFERASE I"/>
    <property type="match status" value="1"/>
</dbReference>
<dbReference type="GO" id="GO:0070677">
    <property type="term" value="F:rRNA (cytosine-2'-O-)-methyltransferase activity"/>
    <property type="evidence" value="ECO:0007669"/>
    <property type="project" value="UniProtKB-UniRule"/>
</dbReference>
<dbReference type="InterPro" id="IPR000878">
    <property type="entry name" value="4pyrrol_Mease"/>
</dbReference>
<dbReference type="InterPro" id="IPR008189">
    <property type="entry name" value="rRNA_ssu_MeTfrase_I"/>
</dbReference>
<keyword evidence="2 6" id="KW-0698">rRNA processing</keyword>
<keyword evidence="1 6" id="KW-0963">Cytoplasm</keyword>
<dbReference type="EMBL" id="CP001931">
    <property type="protein sequence ID" value="ADC90029.1"/>
    <property type="molecule type" value="Genomic_DNA"/>
</dbReference>
<comment type="function">
    <text evidence="6">Catalyzes the 2'-O-methylation of the ribose of cytidine 1402 (C1402) in 16S rRNA.</text>
</comment>
<dbReference type="KEGG" id="tal:Thal_1400"/>
<dbReference type="PIRSF" id="PIRSF005917">
    <property type="entry name" value="MTase_YraL"/>
    <property type="match status" value="1"/>
</dbReference>
<dbReference type="eggNOG" id="COG0313">
    <property type="taxonomic scope" value="Bacteria"/>
</dbReference>
<evidence type="ECO:0000313" key="8">
    <source>
        <dbReference type="EMBL" id="ADC90029.1"/>
    </source>
</evidence>
<dbReference type="Gene3D" id="3.40.1010.10">
    <property type="entry name" value="Cobalt-precorrin-4 Transmethylase, Domain 1"/>
    <property type="match status" value="1"/>
</dbReference>
<dbReference type="Pfam" id="PF00590">
    <property type="entry name" value="TP_methylase"/>
    <property type="match status" value="1"/>
</dbReference>
<evidence type="ECO:0000256" key="5">
    <source>
        <dbReference type="ARBA" id="ARBA00022691"/>
    </source>
</evidence>
<evidence type="ECO:0000256" key="2">
    <source>
        <dbReference type="ARBA" id="ARBA00022552"/>
    </source>
</evidence>
<evidence type="ECO:0000256" key="4">
    <source>
        <dbReference type="ARBA" id="ARBA00022679"/>
    </source>
</evidence>
<dbReference type="NCBIfam" id="TIGR00096">
    <property type="entry name" value="16S rRNA (cytidine(1402)-2'-O)-methyltransferase"/>
    <property type="match status" value="1"/>
</dbReference>
<comment type="subcellular location">
    <subcellularLocation>
        <location evidence="6">Cytoplasm</location>
    </subcellularLocation>
</comment>
<dbReference type="Proteomes" id="UP000002043">
    <property type="component" value="Chromosome"/>
</dbReference>
<dbReference type="InterPro" id="IPR014777">
    <property type="entry name" value="4pyrrole_Mease_sub1"/>
</dbReference>
<comment type="catalytic activity">
    <reaction evidence="6">
        <text>cytidine(1402) in 16S rRNA + S-adenosyl-L-methionine = 2'-O-methylcytidine(1402) in 16S rRNA + S-adenosyl-L-homocysteine + H(+)</text>
        <dbReference type="Rhea" id="RHEA:42924"/>
        <dbReference type="Rhea" id="RHEA-COMP:10285"/>
        <dbReference type="Rhea" id="RHEA-COMP:10286"/>
        <dbReference type="ChEBI" id="CHEBI:15378"/>
        <dbReference type="ChEBI" id="CHEBI:57856"/>
        <dbReference type="ChEBI" id="CHEBI:59789"/>
        <dbReference type="ChEBI" id="CHEBI:74495"/>
        <dbReference type="ChEBI" id="CHEBI:82748"/>
        <dbReference type="EC" id="2.1.1.198"/>
    </reaction>
</comment>
<dbReference type="Gene3D" id="3.30.950.10">
    <property type="entry name" value="Methyltransferase, Cobalt-precorrin-4 Transmethylase, Domain 2"/>
    <property type="match status" value="1"/>
</dbReference>
<dbReference type="AlphaFoldDB" id="D3SMP9"/>
<dbReference type="RefSeq" id="WP_012992435.1">
    <property type="nucleotide sequence ID" value="NC_013894.1"/>
</dbReference>
<dbReference type="SUPFAM" id="SSF53790">
    <property type="entry name" value="Tetrapyrrole methylase"/>
    <property type="match status" value="1"/>
</dbReference>
<keyword evidence="4 6" id="KW-0808">Transferase</keyword>
<name>D3SMP9_THEAH</name>
<dbReference type="CDD" id="cd11648">
    <property type="entry name" value="RsmI"/>
    <property type="match status" value="1"/>
</dbReference>
<keyword evidence="3 6" id="KW-0489">Methyltransferase</keyword>
<evidence type="ECO:0000256" key="3">
    <source>
        <dbReference type="ARBA" id="ARBA00022603"/>
    </source>
</evidence>
<dbReference type="PANTHER" id="PTHR46111">
    <property type="entry name" value="RIBOSOMAL RNA SMALL SUBUNIT METHYLTRANSFERASE I"/>
    <property type="match status" value="1"/>
</dbReference>
<reference evidence="9" key="1">
    <citation type="journal article" date="2010" name="Stand. Genomic Sci.">
        <title>Complete genome sequence of Thermocrinis albus type strain (HI 11/12T).</title>
        <authorList>
            <person name="Wirth R."/>
            <person name="Sikorski J."/>
            <person name="Brambilla E."/>
            <person name="Misra M."/>
            <person name="Lapidus A."/>
            <person name="Copeland A."/>
            <person name="Nolan M."/>
            <person name="Lucas S."/>
            <person name="Chen F."/>
            <person name="Tice H."/>
            <person name="Cheng J.F."/>
            <person name="Han C."/>
            <person name="Detter J.C."/>
            <person name="Tapia R."/>
            <person name="Bruce D."/>
            <person name="Goodwin L."/>
            <person name="Pitluck S."/>
            <person name="Pati A."/>
            <person name="Anderson I."/>
            <person name="Ivanova N."/>
            <person name="Mavromatis K."/>
            <person name="Mikhailova N."/>
            <person name="Chen A."/>
            <person name="Palaniappan K."/>
            <person name="Bilek Y."/>
            <person name="Hader T."/>
            <person name="Land M."/>
            <person name="Hauser L."/>
            <person name="Chang Y.J."/>
            <person name="Jeffries C.D."/>
            <person name="Tindall B.J."/>
            <person name="Rohde M."/>
            <person name="Goker M."/>
            <person name="Bristow J."/>
            <person name="Eisen J.A."/>
            <person name="Markowitz V."/>
            <person name="Hugenholtz P."/>
            <person name="Kyrpides N.C."/>
            <person name="Klenk H.P."/>
        </authorList>
    </citation>
    <scope>NUCLEOTIDE SEQUENCE [LARGE SCALE GENOMIC DNA]</scope>
    <source>
        <strain evidence="9">DSM 14484 / JCM 11386 / HI 11/12</strain>
    </source>
</reference>
<dbReference type="FunFam" id="3.40.1010.10:FF:000007">
    <property type="entry name" value="Ribosomal RNA small subunit methyltransferase I"/>
    <property type="match status" value="1"/>
</dbReference>
<keyword evidence="9" id="KW-1185">Reference proteome</keyword>
<comment type="similarity">
    <text evidence="6">Belongs to the methyltransferase superfamily. RsmI family.</text>
</comment>
<dbReference type="FunFam" id="3.30.950.10:FF:000002">
    <property type="entry name" value="Ribosomal RNA small subunit methyltransferase I"/>
    <property type="match status" value="1"/>
</dbReference>
<keyword evidence="5 6" id="KW-0949">S-adenosyl-L-methionine</keyword>
<dbReference type="EC" id="2.1.1.198" evidence="6"/>
<organism evidence="8 9">
    <name type="scientific">Thermocrinis albus (strain DSM 14484 / JCM 11386 / HI 11/12)</name>
    <dbReference type="NCBI Taxonomy" id="638303"/>
    <lineage>
        <taxon>Bacteria</taxon>
        <taxon>Pseudomonadati</taxon>
        <taxon>Aquificota</taxon>
        <taxon>Aquificia</taxon>
        <taxon>Aquificales</taxon>
        <taxon>Aquificaceae</taxon>
        <taxon>Thermocrinis</taxon>
    </lineage>
</organism>
<proteinExistence type="inferred from homology"/>
<sequence length="226" mass="25259">MGKLYVVATPIGNLQDITLRALEVLRSVNFIACEDTRRTSILLQHYGIKDKKLLSYYEPKESVQVPKIIKLLEKEDVALVTDAGTPAISDPGYKLIRACIDKGIPVEVIPGPSAVLTALVGSGLPTDRFTFVGFLPRKGLQGFFEDLKKCEDTTFVAFESPNRVLKSLEVMKEVYGPDTTVCIARELTKLHEEYLRGRLVEVLEELNKRGEIKGELVIVWRLAPQD</sequence>
<evidence type="ECO:0000313" key="9">
    <source>
        <dbReference type="Proteomes" id="UP000002043"/>
    </source>
</evidence>
<evidence type="ECO:0000256" key="6">
    <source>
        <dbReference type="HAMAP-Rule" id="MF_01877"/>
    </source>
</evidence>
<evidence type="ECO:0000259" key="7">
    <source>
        <dbReference type="Pfam" id="PF00590"/>
    </source>
</evidence>